<dbReference type="InterPro" id="IPR034422">
    <property type="entry name" value="HydE/PylB-like"/>
</dbReference>
<comment type="cofactor">
    <cofactor evidence="7">
        <name>[4Fe-4S] cluster</name>
        <dbReference type="ChEBI" id="CHEBI:49883"/>
    </cofactor>
    <text evidence="7">Binds 1 [4Fe-4S] cluster. The cluster is coordinated with 3 cysteines and an exchangeable S-adenosyl-L-methionine.</text>
</comment>
<dbReference type="OrthoDB" id="9775764at2"/>
<evidence type="ECO:0000256" key="6">
    <source>
        <dbReference type="ARBA" id="ARBA00034078"/>
    </source>
</evidence>
<feature type="binding site" evidence="8">
    <location>
        <position position="166"/>
    </location>
    <ligand>
        <name>S-adenosyl-L-methionine</name>
        <dbReference type="ChEBI" id="CHEBI:59789"/>
    </ligand>
</feature>
<dbReference type="SMART" id="SM00729">
    <property type="entry name" value="Elp3"/>
    <property type="match status" value="1"/>
</dbReference>
<evidence type="ECO:0000256" key="8">
    <source>
        <dbReference type="PIRSR" id="PIRSR004762-2"/>
    </source>
</evidence>
<dbReference type="InterPro" id="IPR058240">
    <property type="entry name" value="rSAM_sf"/>
</dbReference>
<dbReference type="PIRSF" id="PIRSF004762">
    <property type="entry name" value="CHP00423"/>
    <property type="match status" value="1"/>
</dbReference>
<feature type="binding site" evidence="7">
    <location>
        <position position="70"/>
    </location>
    <ligand>
        <name>[4Fe-4S] cluster</name>
        <dbReference type="ChEBI" id="CHEBI:49883"/>
        <note>4Fe-4S-S-AdoMet</note>
    </ligand>
</feature>
<dbReference type="GO" id="GO:0046872">
    <property type="term" value="F:metal ion binding"/>
    <property type="evidence" value="ECO:0007669"/>
    <property type="project" value="UniProtKB-KW"/>
</dbReference>
<dbReference type="SMART" id="SM00876">
    <property type="entry name" value="BATS"/>
    <property type="match status" value="1"/>
</dbReference>
<dbReference type="PROSITE" id="PS51918">
    <property type="entry name" value="RADICAL_SAM"/>
    <property type="match status" value="1"/>
</dbReference>
<dbReference type="InterPro" id="IPR024021">
    <property type="entry name" value="FeFe-hyd_HydE_rSAM"/>
</dbReference>
<dbReference type="GO" id="GO:0051539">
    <property type="term" value="F:4 iron, 4 sulfur cluster binding"/>
    <property type="evidence" value="ECO:0007669"/>
    <property type="project" value="UniProtKB-KW"/>
</dbReference>
<feature type="domain" description="Radical SAM core" evidence="9">
    <location>
        <begin position="52"/>
        <end position="273"/>
    </location>
</feature>
<dbReference type="PANTHER" id="PTHR43726">
    <property type="entry name" value="3-METHYLORNITHINE SYNTHASE"/>
    <property type="match status" value="1"/>
</dbReference>
<dbReference type="eggNOG" id="COG0502">
    <property type="taxonomic scope" value="Bacteria"/>
</dbReference>
<evidence type="ECO:0000256" key="7">
    <source>
        <dbReference type="PIRSR" id="PIRSR004762-1"/>
    </source>
</evidence>
<keyword evidence="11" id="KW-1185">Reference proteome</keyword>
<dbReference type="SFLD" id="SFLDG01060">
    <property type="entry name" value="BATS_domain_containing"/>
    <property type="match status" value="1"/>
</dbReference>
<keyword evidence="3" id="KW-0479">Metal-binding</keyword>
<dbReference type="NCBIfam" id="TIGR03956">
    <property type="entry name" value="rSAM_HydE"/>
    <property type="match status" value="1"/>
</dbReference>
<comment type="cofactor">
    <cofactor evidence="6">
        <name>[2Fe-2S] cluster</name>
        <dbReference type="ChEBI" id="CHEBI:190135"/>
    </cofactor>
</comment>
<feature type="binding site" evidence="8">
    <location>
        <position position="141"/>
    </location>
    <ligand>
        <name>(3R)-3-methyl-D-ornithine</name>
        <dbReference type="ChEBI" id="CHEBI:64642"/>
    </ligand>
</feature>
<dbReference type="SFLD" id="SFLDG01280">
    <property type="entry name" value="HydE/PylB-like"/>
    <property type="match status" value="1"/>
</dbReference>
<protein>
    <submittedName>
        <fullName evidence="10">Iron-only hydrogenase maturation rSAM protein HydE</fullName>
    </submittedName>
</protein>
<dbReference type="InterPro" id="IPR010722">
    <property type="entry name" value="BATS_dom"/>
</dbReference>
<keyword evidence="5 7" id="KW-0411">Iron-sulfur</keyword>
<dbReference type="AlphaFoldDB" id="E0E2G9"/>
<dbReference type="CDD" id="cd01335">
    <property type="entry name" value="Radical_SAM"/>
    <property type="match status" value="1"/>
</dbReference>
<dbReference type="GO" id="GO:0042364">
    <property type="term" value="P:water-soluble vitamin biosynthetic process"/>
    <property type="evidence" value="ECO:0007669"/>
    <property type="project" value="UniProtKB-ARBA"/>
</dbReference>
<dbReference type="PANTHER" id="PTHR43726:SF1">
    <property type="entry name" value="BIOTIN SYNTHASE"/>
    <property type="match status" value="1"/>
</dbReference>
<evidence type="ECO:0000259" key="9">
    <source>
        <dbReference type="PROSITE" id="PS51918"/>
    </source>
</evidence>
<dbReference type="SUPFAM" id="SSF102114">
    <property type="entry name" value="Radical SAM enzymes"/>
    <property type="match status" value="1"/>
</dbReference>
<evidence type="ECO:0000313" key="11">
    <source>
        <dbReference type="Proteomes" id="UP000003244"/>
    </source>
</evidence>
<dbReference type="GO" id="GO:0016740">
    <property type="term" value="F:transferase activity"/>
    <property type="evidence" value="ECO:0007669"/>
    <property type="project" value="TreeGrafter"/>
</dbReference>
<sequence length="350" mass="40031">MNKKVYKLINDLYFEHDLKEEDLVYILDNMDSEDVDYLLGLAYNTRNNHYGKAVYLRGLIEFSNYCKRECKYCGINTFNRDVKRYRMTKKEIVDTCKEGYKLGFRTFVLQGGEDPYFTDKRICDIVKAVKKLFPDVAITLSLGERPIESYRAMKFAGADRFLLRHETSNPGLYRWLHPFSSLDSRIGCLYSLKYTGFQTGAGFMVGLPWYTNKDYAHDLRFLKDLEPEMIGIGPFIPHSSTSMKDYSPGSLDQTVLMLALIRLLLPKVLLPATTALASIGHMGRKMGLDAGANVIMPNLTPIKYRGDYSLYNNKKSTGSESADSLKMIKQELRSYGYRADMSKGDSKMCD</sequence>
<gene>
    <name evidence="10" type="primary">hydE</name>
    <name evidence="10" type="ORF">HMPREF0634_1299</name>
</gene>
<evidence type="ECO:0000256" key="4">
    <source>
        <dbReference type="ARBA" id="ARBA00023004"/>
    </source>
</evidence>
<evidence type="ECO:0000256" key="2">
    <source>
        <dbReference type="ARBA" id="ARBA00022691"/>
    </source>
</evidence>
<dbReference type="STRING" id="596315.HMPREF0634_1299"/>
<dbReference type="InterPro" id="IPR013785">
    <property type="entry name" value="Aldolase_TIM"/>
</dbReference>
<evidence type="ECO:0000256" key="5">
    <source>
        <dbReference type="ARBA" id="ARBA00023014"/>
    </source>
</evidence>
<dbReference type="Proteomes" id="UP000003244">
    <property type="component" value="Unassembled WGS sequence"/>
</dbReference>
<dbReference type="SFLD" id="SFLDS00029">
    <property type="entry name" value="Radical_SAM"/>
    <property type="match status" value="1"/>
</dbReference>
<dbReference type="RefSeq" id="WP_007788939.1">
    <property type="nucleotide sequence ID" value="NZ_ADGQ01000035.1"/>
</dbReference>
<organism evidence="10 11">
    <name type="scientific">Peptostreptococcus stomatis DSM 17678</name>
    <dbReference type="NCBI Taxonomy" id="596315"/>
    <lineage>
        <taxon>Bacteria</taxon>
        <taxon>Bacillati</taxon>
        <taxon>Bacillota</taxon>
        <taxon>Clostridia</taxon>
        <taxon>Peptostreptococcales</taxon>
        <taxon>Peptostreptococcaceae</taxon>
        <taxon>Peptostreptococcus</taxon>
    </lineage>
</organism>
<feature type="binding site" evidence="8">
    <location>
        <position position="185"/>
    </location>
    <ligand>
        <name>S-adenosyl-L-methionine</name>
        <dbReference type="ChEBI" id="CHEBI:59789"/>
    </ligand>
</feature>
<dbReference type="InterPro" id="IPR006638">
    <property type="entry name" value="Elp3/MiaA/NifB-like_rSAM"/>
</dbReference>
<dbReference type="SFLD" id="SFLDF00348">
    <property type="entry name" value="FeFe_hydrogenase_maturase_(Hyd"/>
    <property type="match status" value="1"/>
</dbReference>
<dbReference type="InterPro" id="IPR007197">
    <property type="entry name" value="rSAM"/>
</dbReference>
<keyword evidence="4 7" id="KW-0408">Iron</keyword>
<dbReference type="Gene3D" id="3.20.20.70">
    <property type="entry name" value="Aldolase class I"/>
    <property type="match status" value="1"/>
</dbReference>
<feature type="binding site" evidence="7">
    <location>
        <position position="73"/>
    </location>
    <ligand>
        <name>[4Fe-4S] cluster</name>
        <dbReference type="ChEBI" id="CHEBI:49883"/>
        <note>4Fe-4S-S-AdoMet</note>
    </ligand>
</feature>
<dbReference type="GeneID" id="84800418"/>
<evidence type="ECO:0000256" key="3">
    <source>
        <dbReference type="ARBA" id="ARBA00022723"/>
    </source>
</evidence>
<dbReference type="GO" id="GO:0044272">
    <property type="term" value="P:sulfur compound biosynthetic process"/>
    <property type="evidence" value="ECO:0007669"/>
    <property type="project" value="UniProtKB-ARBA"/>
</dbReference>
<dbReference type="EMBL" id="ADGQ01000035">
    <property type="protein sequence ID" value="EFM64886.1"/>
    <property type="molecule type" value="Genomic_DNA"/>
</dbReference>
<name>E0E2G9_9FIRM</name>
<comment type="caution">
    <text evidence="10">The sequence shown here is derived from an EMBL/GenBank/DDBJ whole genome shotgun (WGS) entry which is preliminary data.</text>
</comment>
<proteinExistence type="predicted"/>
<evidence type="ECO:0000256" key="1">
    <source>
        <dbReference type="ARBA" id="ARBA00022485"/>
    </source>
</evidence>
<dbReference type="Pfam" id="PF04055">
    <property type="entry name" value="Radical_SAM"/>
    <property type="match status" value="1"/>
</dbReference>
<evidence type="ECO:0000313" key="10">
    <source>
        <dbReference type="EMBL" id="EFM64886.1"/>
    </source>
</evidence>
<keyword evidence="2 7" id="KW-0949">S-adenosyl-L-methionine</keyword>
<reference evidence="10 11" key="1">
    <citation type="submission" date="2010-08" db="EMBL/GenBank/DDBJ databases">
        <authorList>
            <person name="Harkins D.M."/>
            <person name="Madupu R."/>
            <person name="Durkin A.S."/>
            <person name="Torralba M."/>
            <person name="Methe B."/>
            <person name="Sutton G.G."/>
            <person name="Nelson K.E."/>
        </authorList>
    </citation>
    <scope>NUCLEOTIDE SEQUENCE [LARGE SCALE GENOMIC DNA]</scope>
    <source>
        <strain evidence="10 11">DSM 17678</strain>
    </source>
</reference>
<accession>E0E2G9</accession>
<keyword evidence="1 7" id="KW-0004">4Fe-4S</keyword>
<feature type="binding site" evidence="7">
    <location>
        <position position="66"/>
    </location>
    <ligand>
        <name>[4Fe-4S] cluster</name>
        <dbReference type="ChEBI" id="CHEBI:49883"/>
        <note>4Fe-4S-S-AdoMet</note>
    </ligand>
</feature>